<organism evidence="1 2">
    <name type="scientific">Stygiolobus azoricus</name>
    <dbReference type="NCBI Taxonomy" id="41675"/>
    <lineage>
        <taxon>Archaea</taxon>
        <taxon>Thermoproteota</taxon>
        <taxon>Thermoprotei</taxon>
        <taxon>Sulfolobales</taxon>
        <taxon>Sulfolobaceae</taxon>
        <taxon>Stygiolobus</taxon>
    </lineage>
</organism>
<sequence length="171" mass="19673">MFLPSDVILSLIFNEKVKIGQLKISISKPSVILSPYYVTKTLKEWDLIAHEVKVFKDEVLANSREDICKNEKVVVSQYDISKRLMDKKFVASCGVEFKPPYYFVPSNERLDIALEGAVTVLYKSEADRLKVNYIQTGLTIDFHVSLFKNFSNHEVKLYEGLKNIFQVKNNS</sequence>
<gene>
    <name evidence="1" type="ORF">D1868_06430</name>
</gene>
<dbReference type="RefSeq" id="WP_156006669.1">
    <property type="nucleotide sequence ID" value="NZ_CP045483.1"/>
</dbReference>
<dbReference type="AlphaFoldDB" id="A0A650CPF6"/>
<name>A0A650CPF6_9CREN</name>
<proteinExistence type="predicted"/>
<keyword evidence="2" id="KW-1185">Reference proteome</keyword>
<dbReference type="Proteomes" id="UP000423396">
    <property type="component" value="Chromosome"/>
</dbReference>
<accession>A0A650CPF6</accession>
<dbReference type="GeneID" id="42798690"/>
<protein>
    <submittedName>
        <fullName evidence="1">Uncharacterized protein</fullName>
    </submittedName>
</protein>
<reference evidence="1 2" key="1">
    <citation type="submission" date="2019-10" db="EMBL/GenBank/DDBJ databases">
        <title>Genome Sequences from Six Type Strain Members of the Archaeal Family Sulfolobaceae: Acidianus ambivalens, Acidianus infernus, Metallosphaera prunae, Stygiolobus azoricus, Sulfolobus metallicus, and Sulfurisphaera ohwakuensis.</title>
        <authorList>
            <person name="Counts J.A."/>
            <person name="Kelly R.M."/>
        </authorList>
    </citation>
    <scope>NUCLEOTIDE SEQUENCE [LARGE SCALE GENOMIC DNA]</scope>
    <source>
        <strain evidence="1 2">FC6</strain>
    </source>
</reference>
<evidence type="ECO:0000313" key="1">
    <source>
        <dbReference type="EMBL" id="QGR19668.1"/>
    </source>
</evidence>
<dbReference type="OrthoDB" id="41324at2157"/>
<evidence type="ECO:0000313" key="2">
    <source>
        <dbReference type="Proteomes" id="UP000423396"/>
    </source>
</evidence>
<dbReference type="EMBL" id="CP045483">
    <property type="protein sequence ID" value="QGR19668.1"/>
    <property type="molecule type" value="Genomic_DNA"/>
</dbReference>
<dbReference type="KEGG" id="sazo:D1868_06430"/>